<evidence type="ECO:0000313" key="2">
    <source>
        <dbReference type="EMBL" id="CAD1840543.1"/>
    </source>
</evidence>
<sequence length="126" mass="14062">MVCVPVHHHVPVQPSITYRYSKRTRTGTQPAEGNPRANQKSNFLDFGTPFQTTILGTRTMGRNTVYDPSESLRWLVTQIKHSNLAICKGPVRHISPLSACGTHWEGRHVYMLSPHQHFSGIASGEG</sequence>
<gene>
    <name evidence="2" type="ORF">CB5_LOCUS23754</name>
</gene>
<organism evidence="2">
    <name type="scientific">Ananas comosus var. bracteatus</name>
    <name type="common">red pineapple</name>
    <dbReference type="NCBI Taxonomy" id="296719"/>
    <lineage>
        <taxon>Eukaryota</taxon>
        <taxon>Viridiplantae</taxon>
        <taxon>Streptophyta</taxon>
        <taxon>Embryophyta</taxon>
        <taxon>Tracheophyta</taxon>
        <taxon>Spermatophyta</taxon>
        <taxon>Magnoliopsida</taxon>
        <taxon>Liliopsida</taxon>
        <taxon>Poales</taxon>
        <taxon>Bromeliaceae</taxon>
        <taxon>Bromelioideae</taxon>
        <taxon>Ananas</taxon>
    </lineage>
</organism>
<reference evidence="2" key="1">
    <citation type="submission" date="2020-07" db="EMBL/GenBank/DDBJ databases">
        <authorList>
            <person name="Lin J."/>
        </authorList>
    </citation>
    <scope>NUCLEOTIDE SEQUENCE</scope>
</reference>
<feature type="region of interest" description="Disordered" evidence="1">
    <location>
        <begin position="22"/>
        <end position="42"/>
    </location>
</feature>
<protein>
    <submittedName>
        <fullName evidence="2">Uncharacterized protein</fullName>
    </submittedName>
</protein>
<dbReference type="EMBL" id="LR862135">
    <property type="protein sequence ID" value="CAD1840543.1"/>
    <property type="molecule type" value="Genomic_DNA"/>
</dbReference>
<accession>A0A6V7QBM3</accession>
<name>A0A6V7QBM3_ANACO</name>
<feature type="compositionally biased region" description="Polar residues" evidence="1">
    <location>
        <begin position="26"/>
        <end position="42"/>
    </location>
</feature>
<proteinExistence type="predicted"/>
<dbReference type="AlphaFoldDB" id="A0A6V7QBM3"/>
<evidence type="ECO:0000256" key="1">
    <source>
        <dbReference type="SAM" id="MobiDB-lite"/>
    </source>
</evidence>